<keyword evidence="2" id="KW-0663">Pyridoxal phosphate</keyword>
<keyword evidence="4" id="KW-0032">Aminotransferase</keyword>
<name>A0ABY5E196_9ACTN</name>
<organism evidence="4 5">
    <name type="scientific">Paraconexibacter antarcticus</name>
    <dbReference type="NCBI Taxonomy" id="2949664"/>
    <lineage>
        <taxon>Bacteria</taxon>
        <taxon>Bacillati</taxon>
        <taxon>Actinomycetota</taxon>
        <taxon>Thermoleophilia</taxon>
        <taxon>Solirubrobacterales</taxon>
        <taxon>Paraconexibacteraceae</taxon>
        <taxon>Paraconexibacter</taxon>
    </lineage>
</organism>
<feature type="compositionally biased region" description="Basic and acidic residues" evidence="3">
    <location>
        <begin position="292"/>
        <end position="302"/>
    </location>
</feature>
<dbReference type="PROSITE" id="PS00600">
    <property type="entry name" value="AA_TRANSFER_CLASS_3"/>
    <property type="match status" value="1"/>
</dbReference>
<keyword evidence="5" id="KW-1185">Reference proteome</keyword>
<dbReference type="InterPro" id="IPR049704">
    <property type="entry name" value="Aminotrans_3_PPA_site"/>
</dbReference>
<dbReference type="InterPro" id="IPR015421">
    <property type="entry name" value="PyrdxlP-dep_Trfase_major"/>
</dbReference>
<comment type="cofactor">
    <cofactor evidence="1">
        <name>pyridoxal 5'-phosphate</name>
        <dbReference type="ChEBI" id="CHEBI:597326"/>
    </cofactor>
</comment>
<accession>A0ABY5E196</accession>
<dbReference type="InterPro" id="IPR005814">
    <property type="entry name" value="Aminotrans_3"/>
</dbReference>
<feature type="region of interest" description="Disordered" evidence="3">
    <location>
        <begin position="264"/>
        <end position="343"/>
    </location>
</feature>
<dbReference type="EMBL" id="CP098502">
    <property type="protein sequence ID" value="UTI66612.1"/>
    <property type="molecule type" value="Genomic_DNA"/>
</dbReference>
<dbReference type="SUPFAM" id="SSF53383">
    <property type="entry name" value="PLP-dependent transferases"/>
    <property type="match status" value="1"/>
</dbReference>
<evidence type="ECO:0000256" key="2">
    <source>
        <dbReference type="ARBA" id="ARBA00022898"/>
    </source>
</evidence>
<dbReference type="Proteomes" id="UP001056035">
    <property type="component" value="Chromosome"/>
</dbReference>
<keyword evidence="4" id="KW-0808">Transferase</keyword>
<reference evidence="4 5" key="1">
    <citation type="submission" date="2022-06" db="EMBL/GenBank/DDBJ databases">
        <title>Paraconexibacter antarcticus.</title>
        <authorList>
            <person name="Kim C.S."/>
        </authorList>
    </citation>
    <scope>NUCLEOTIDE SEQUENCE [LARGE SCALE GENOMIC DNA]</scope>
    <source>
        <strain evidence="4 5">02-257</strain>
    </source>
</reference>
<evidence type="ECO:0000256" key="3">
    <source>
        <dbReference type="SAM" id="MobiDB-lite"/>
    </source>
</evidence>
<dbReference type="InterPro" id="IPR015424">
    <property type="entry name" value="PyrdxlP-dep_Trfase"/>
</dbReference>
<dbReference type="PANTHER" id="PTHR43713">
    <property type="entry name" value="GLUTAMATE-1-SEMIALDEHYDE 2,1-AMINOMUTASE"/>
    <property type="match status" value="1"/>
</dbReference>
<evidence type="ECO:0000313" key="4">
    <source>
        <dbReference type="EMBL" id="UTI66612.1"/>
    </source>
</evidence>
<dbReference type="Pfam" id="PF00202">
    <property type="entry name" value="Aminotran_3"/>
    <property type="match status" value="1"/>
</dbReference>
<feature type="compositionally biased region" description="Basic and acidic residues" evidence="3">
    <location>
        <begin position="334"/>
        <end position="343"/>
    </location>
</feature>
<evidence type="ECO:0000313" key="5">
    <source>
        <dbReference type="Proteomes" id="UP001056035"/>
    </source>
</evidence>
<proteinExistence type="predicted"/>
<dbReference type="CDD" id="cd00610">
    <property type="entry name" value="OAT_like"/>
    <property type="match status" value="1"/>
</dbReference>
<protein>
    <submittedName>
        <fullName evidence="4">Aminotransferase class III-fold pyridoxal phosphate-dependent enzyme</fullName>
    </submittedName>
</protein>
<dbReference type="PANTHER" id="PTHR43713:SF3">
    <property type="entry name" value="GLUTAMATE-1-SEMIALDEHYDE 2,1-AMINOMUTASE 1, CHLOROPLASTIC-RELATED"/>
    <property type="match status" value="1"/>
</dbReference>
<dbReference type="InterPro" id="IPR015422">
    <property type="entry name" value="PyrdxlP-dep_Trfase_small"/>
</dbReference>
<dbReference type="GO" id="GO:0008483">
    <property type="term" value="F:transaminase activity"/>
    <property type="evidence" value="ECO:0007669"/>
    <property type="project" value="UniProtKB-KW"/>
</dbReference>
<sequence>MIDARLQELARRQDDLFAVWQLTGWTEKQVAHRTAGLERVHHGVVRLGQAPLTRAQRWRAATLTTPGSVLSHASAAAYEGYWQDSALVPIITRPGTGGPERIGSLLVLRSRSLKADDVVRDAGPPRTTVERTLVDLAVHLDAKQLRRAFREALRLRCTTVPRTLAALERYAGRAGVARVRAPAERYARLPIGRCKSDAEAYALELLDAARRPIPLVNESPAGAEADQWFPDHGLVIEIDGPGFHRLKDDDARKTAAWRGAGLTPCGGSRATRCTTTPSATSRSPRRGCAGREAQRRTSDHRPGRGRRSTFVAAGRRRRTQPRCAGTAGRPSEPPPDRRPGWWEHRRMSTPGVLQIDRARVAELTAREAKALDARTQGSLATYRRANQVLAGGVASSYQARDPWPIYLERGAGPKVWDVDGNEMWDFHNGFGSMVQGHAHPAIGAAINARYASGTHFAAPTEDAITVAAELQRRWGLPKWRYVNSGSEATMDAIRIARGLTGRDTVVKIFGSYHGHHDTVMVSIGIEYDQIGDHENLASLSYGAGIPQATVDMTIAVPFNDAGAMERRIERLIAEDRKPACVIMEAAMMNLGVVLPEDGYLQAVRDLCTRHGIVLIFDEVKTGICIAAGGATEKWGVKPDLVTLAKALGGGLPVGAIGGTEEVMSVVEDGSVYQVGTYNGNPLGMAATRASLLEVMTPDAYAHLDRLNERILAGCTAVIERYGLPGYAVGVGSKGCVTFSPTKVIGYETFKANQDAAMADLAWLFNMNRGIFMTPGREEEWTLSVAHTTEAVDRYVEVFEELAVELTA</sequence>
<feature type="compositionally biased region" description="Low complexity" evidence="3">
    <location>
        <begin position="268"/>
        <end position="282"/>
    </location>
</feature>
<dbReference type="Gene3D" id="3.40.640.10">
    <property type="entry name" value="Type I PLP-dependent aspartate aminotransferase-like (Major domain)"/>
    <property type="match status" value="1"/>
</dbReference>
<evidence type="ECO:0000256" key="1">
    <source>
        <dbReference type="ARBA" id="ARBA00001933"/>
    </source>
</evidence>
<dbReference type="Gene3D" id="3.90.1150.10">
    <property type="entry name" value="Aspartate Aminotransferase, domain 1"/>
    <property type="match status" value="1"/>
</dbReference>
<gene>
    <name evidence="4" type="ORF">NBH00_10460</name>
</gene>